<dbReference type="Gene3D" id="1.20.5.170">
    <property type="match status" value="1"/>
</dbReference>
<evidence type="ECO:0008006" key="4">
    <source>
        <dbReference type="Google" id="ProtNLM"/>
    </source>
</evidence>
<dbReference type="Proteomes" id="UP000824596">
    <property type="component" value="Unassembled WGS sequence"/>
</dbReference>
<dbReference type="RefSeq" id="XP_044719684.1">
    <property type="nucleotide sequence ID" value="XM_044864744.1"/>
</dbReference>
<dbReference type="PANTHER" id="PTHR42070">
    <property type="entry name" value="FILAMENT ASSOCIATED PROTEIN, PUTATIVE (AFU_ORTHOLOGUE AFUA_8G06630)-RELATED"/>
    <property type="match status" value="1"/>
</dbReference>
<name>A0A9P8MXN0_9HYPO</name>
<comment type="caution">
    <text evidence="2">The sequence shown here is derived from an EMBL/GenBank/DDBJ whole genome shotgun (WGS) entry which is preliminary data.</text>
</comment>
<proteinExistence type="predicted"/>
<keyword evidence="3" id="KW-1185">Reference proteome</keyword>
<reference evidence="2" key="1">
    <citation type="submission" date="2021-09" db="EMBL/GenBank/DDBJ databases">
        <title>A high-quality genome of the endoparasitic fungus Hirsutella rhossiliensis with a comparison of Hirsutella genomes reveals transposable elements contributing to genome size variation.</title>
        <authorList>
            <person name="Lin R."/>
            <person name="Jiao Y."/>
            <person name="Sun X."/>
            <person name="Ling J."/>
            <person name="Xie B."/>
            <person name="Cheng X."/>
        </authorList>
    </citation>
    <scope>NUCLEOTIDE SEQUENCE</scope>
    <source>
        <strain evidence="2">HR02</strain>
    </source>
</reference>
<evidence type="ECO:0000313" key="2">
    <source>
        <dbReference type="EMBL" id="KAH0962171.1"/>
    </source>
</evidence>
<feature type="compositionally biased region" description="Basic residues" evidence="1">
    <location>
        <begin position="32"/>
        <end position="41"/>
    </location>
</feature>
<dbReference type="AlphaFoldDB" id="A0A9P8MXN0"/>
<feature type="region of interest" description="Disordered" evidence="1">
    <location>
        <begin position="24"/>
        <end position="45"/>
    </location>
</feature>
<evidence type="ECO:0000313" key="3">
    <source>
        <dbReference type="Proteomes" id="UP000824596"/>
    </source>
</evidence>
<dbReference type="PANTHER" id="PTHR42070:SF1">
    <property type="entry name" value="FILAMENT ASSOCIATED PROTEIN, PUTATIVE (AFU_ORTHOLOGUE AFUA_8G06630)-RELATED"/>
    <property type="match status" value="1"/>
</dbReference>
<dbReference type="GeneID" id="68355402"/>
<feature type="region of interest" description="Disordered" evidence="1">
    <location>
        <begin position="75"/>
        <end position="127"/>
    </location>
</feature>
<dbReference type="OrthoDB" id="4505928at2759"/>
<gene>
    <name evidence="2" type="ORF">HRG_06273</name>
</gene>
<organism evidence="2 3">
    <name type="scientific">Hirsutella rhossiliensis</name>
    <dbReference type="NCBI Taxonomy" id="111463"/>
    <lineage>
        <taxon>Eukaryota</taxon>
        <taxon>Fungi</taxon>
        <taxon>Dikarya</taxon>
        <taxon>Ascomycota</taxon>
        <taxon>Pezizomycotina</taxon>
        <taxon>Sordariomycetes</taxon>
        <taxon>Hypocreomycetidae</taxon>
        <taxon>Hypocreales</taxon>
        <taxon>Ophiocordycipitaceae</taxon>
        <taxon>Hirsutella</taxon>
    </lineage>
</organism>
<dbReference type="EMBL" id="JAIZPD010000006">
    <property type="protein sequence ID" value="KAH0962171.1"/>
    <property type="molecule type" value="Genomic_DNA"/>
</dbReference>
<accession>A0A9P8MXN0</accession>
<dbReference type="CDD" id="cd14688">
    <property type="entry name" value="bZIP_YAP"/>
    <property type="match status" value="1"/>
</dbReference>
<sequence>MDRRSRVNPDVLIAKWSSKSADDRRIRVRDNQRRHRERARSHVAQLESKLAGTELQLLQALATVQRLTAELGHVRASGSATRADEATTRNPSPPSRSSSQPPRPSSHSPLAQHQACPKPMRASEPDDDHLVTNTACRSNIVAGGLLGALHTTQRRHFHGDSELLVPTDHLVDPLLACAPRCETWVGYDGAVGNHEEEYCTMPPPKPKESTTRCRDANQLITERNYAGLEPWLIHRWLRPGYRGPVAEGDGCRVDHRLLFALLDHITSP</sequence>
<evidence type="ECO:0000256" key="1">
    <source>
        <dbReference type="SAM" id="MobiDB-lite"/>
    </source>
</evidence>
<feature type="compositionally biased region" description="Low complexity" evidence="1">
    <location>
        <begin position="95"/>
        <end position="109"/>
    </location>
</feature>
<protein>
    <recommendedName>
        <fullName evidence="4">BZIP domain-containing protein</fullName>
    </recommendedName>
</protein>